<feature type="compositionally biased region" description="Pro residues" evidence="5">
    <location>
        <begin position="708"/>
        <end position="723"/>
    </location>
</feature>
<proteinExistence type="inferred from homology"/>
<dbReference type="EMBL" id="JBEPAZ010000029">
    <property type="protein sequence ID" value="MER6431485.1"/>
    <property type="molecule type" value="Genomic_DNA"/>
</dbReference>
<dbReference type="Gene3D" id="3.40.50.300">
    <property type="entry name" value="P-loop containing nucleotide triphosphate hydrolases"/>
    <property type="match status" value="1"/>
</dbReference>
<evidence type="ECO:0000259" key="7">
    <source>
        <dbReference type="PROSITE" id="PS50893"/>
    </source>
</evidence>
<gene>
    <name evidence="8" type="ORF">ABT272_27705</name>
</gene>
<evidence type="ECO:0000256" key="1">
    <source>
        <dbReference type="ARBA" id="ARBA00005417"/>
    </source>
</evidence>
<evidence type="ECO:0000256" key="5">
    <source>
        <dbReference type="SAM" id="MobiDB-lite"/>
    </source>
</evidence>
<evidence type="ECO:0000256" key="4">
    <source>
        <dbReference type="ARBA" id="ARBA00022840"/>
    </source>
</evidence>
<feature type="transmembrane region" description="Helical" evidence="6">
    <location>
        <begin position="889"/>
        <end position="906"/>
    </location>
</feature>
<keyword evidence="6" id="KW-1133">Transmembrane helix</keyword>
<dbReference type="PROSITE" id="PS50893">
    <property type="entry name" value="ABC_TRANSPORTER_2"/>
    <property type="match status" value="1"/>
</dbReference>
<feature type="compositionally biased region" description="Low complexity" evidence="5">
    <location>
        <begin position="633"/>
        <end position="650"/>
    </location>
</feature>
<evidence type="ECO:0000256" key="2">
    <source>
        <dbReference type="ARBA" id="ARBA00022448"/>
    </source>
</evidence>
<feature type="transmembrane region" description="Helical" evidence="6">
    <location>
        <begin position="954"/>
        <end position="971"/>
    </location>
</feature>
<evidence type="ECO:0000313" key="8">
    <source>
        <dbReference type="EMBL" id="MER6431485.1"/>
    </source>
</evidence>
<dbReference type="SUPFAM" id="SSF52540">
    <property type="entry name" value="P-loop containing nucleoside triphosphate hydrolases"/>
    <property type="match status" value="1"/>
</dbReference>
<feature type="region of interest" description="Disordered" evidence="5">
    <location>
        <begin position="287"/>
        <end position="459"/>
    </location>
</feature>
<evidence type="ECO:0000313" key="9">
    <source>
        <dbReference type="Proteomes" id="UP001470023"/>
    </source>
</evidence>
<feature type="domain" description="ABC transporter" evidence="7">
    <location>
        <begin position="2"/>
        <end position="228"/>
    </location>
</feature>
<dbReference type="InterPro" id="IPR003439">
    <property type="entry name" value="ABC_transporter-like_ATP-bd"/>
</dbReference>
<dbReference type="InterPro" id="IPR027417">
    <property type="entry name" value="P-loop_NTPase"/>
</dbReference>
<feature type="compositionally biased region" description="Basic and acidic residues" evidence="5">
    <location>
        <begin position="513"/>
        <end position="539"/>
    </location>
</feature>
<evidence type="ECO:0000256" key="3">
    <source>
        <dbReference type="ARBA" id="ARBA00022741"/>
    </source>
</evidence>
<reference evidence="8 9" key="1">
    <citation type="submission" date="2024-06" db="EMBL/GenBank/DDBJ databases">
        <title>The Natural Products Discovery Center: Release of the First 8490 Sequenced Strains for Exploring Actinobacteria Biosynthetic Diversity.</title>
        <authorList>
            <person name="Kalkreuter E."/>
            <person name="Kautsar S.A."/>
            <person name="Yang D."/>
            <person name="Bader C.D."/>
            <person name="Teijaro C.N."/>
            <person name="Fluegel L."/>
            <person name="Davis C.M."/>
            <person name="Simpson J.R."/>
            <person name="Lauterbach L."/>
            <person name="Steele A.D."/>
            <person name="Gui C."/>
            <person name="Meng S."/>
            <person name="Li G."/>
            <person name="Viehrig K."/>
            <person name="Ye F."/>
            <person name="Su P."/>
            <person name="Kiefer A.F."/>
            <person name="Nichols A."/>
            <person name="Cepeda A.J."/>
            <person name="Yan W."/>
            <person name="Fan B."/>
            <person name="Jiang Y."/>
            <person name="Adhikari A."/>
            <person name="Zheng C.-J."/>
            <person name="Schuster L."/>
            <person name="Cowan T.M."/>
            <person name="Smanski M.J."/>
            <person name="Chevrette M.G."/>
            <person name="De Carvalho L.P.S."/>
            <person name="Shen B."/>
        </authorList>
    </citation>
    <scope>NUCLEOTIDE SEQUENCE [LARGE SCALE GENOMIC DNA]</scope>
    <source>
        <strain evidence="8 9">NPDC001166</strain>
    </source>
</reference>
<feature type="compositionally biased region" description="Polar residues" evidence="5">
    <location>
        <begin position="578"/>
        <end position="589"/>
    </location>
</feature>
<keyword evidence="2" id="KW-0813">Transport</keyword>
<feature type="compositionally biased region" description="Basic and acidic residues" evidence="5">
    <location>
        <begin position="344"/>
        <end position="360"/>
    </location>
</feature>
<feature type="compositionally biased region" description="Basic and acidic residues" evidence="5">
    <location>
        <begin position="413"/>
        <end position="428"/>
    </location>
</feature>
<name>A0ABV1UCP4_9ACTN</name>
<dbReference type="RefSeq" id="WP_352064623.1">
    <property type="nucleotide sequence ID" value="NZ_JBEPAZ010000029.1"/>
</dbReference>
<dbReference type="GO" id="GO:0005524">
    <property type="term" value="F:ATP binding"/>
    <property type="evidence" value="ECO:0007669"/>
    <property type="project" value="UniProtKB-KW"/>
</dbReference>
<sequence length="976" mass="101165">MIQAFGLTSNPRKAHPPAVDDVSFEARAGHVTVLLGGPGAGKTTALRLMLELQGGRGITYFKGRPLHRIAHPSREVGVLLGDVPGHPARTVRGHLRMLCAASGLPARRADEVLEVVGLVSLREERLGTLSRGMDRRLGLACALLPDPHTLVLDAPTDGLSTREAQWLHGMLRAHARQGGTVLLTTSDPKEAARTADRVVTLEGGKLVADQEARAFARTRLRPRVAVRSPHAARLAALLAKEARTARRSVEVVREGGNRLSVYGSTTADVGETAFRHGILVHQLADEVGDMGPGADSDGSEPAPPTGARTARRDIAGPDSSPADRTSTTRTSAPAEGAAAASPPVEREQGAADIPVAERARTRPSLATPESVAGTEFAVPAGERRRTAGDEASTAGRERTESDVPTVGWPTVESGRRTPERGSAERGRSAVEPTGTGRARSASEPGTAESDLSDSEPSTVELHLPVTEWRAMESGSPTGASACGAPASAEGVPAPDSAATAPGAARQGSASGERQQRIHADDRPVSDRAGSEAFSARETRAGSGGEVRGVSGGDAWEWTQTDGGGRALPGEESGHPSGSAHSETFGTASSHDGRATTGASGNGGKTRHEAAAGGRAAIPTKVISEVDARRSSEAPSGSSTDDSPTPLPATSMPEEPKEGEAARTGTPSGRSASIPASRTRRLPGARTPATTRPQPESASPADGVHPSDPLSPLPPPISVHPAPAPLRPLRYEIRRSSGIGTGFLICGAALVVSVLTAVVLARIGHTPQERLFAAWPRELPLPPAALAAGLLGALAFGDEFCHPALAADRGTVPRRLGLLTAKLLVSGATALLLAFVTVGCNAEVLYLLYGRELTQVPADWLSLTASWFTLVLGCAWAGVLAAGVFRSTSAGLAAVLAVPVLLVPLVHKALQGSGARMAAGLPMRMRELLLLQWPFGGERYLVAALRMFAQPVGGAMTLSLAALLCAYLRTALRTRVR</sequence>
<dbReference type="PANTHER" id="PTHR43335:SF4">
    <property type="entry name" value="ABC TRANSPORTER, ATP-BINDING PROTEIN"/>
    <property type="match status" value="1"/>
</dbReference>
<comment type="similarity">
    <text evidence="1">Belongs to the ABC transporter superfamily.</text>
</comment>
<feature type="region of interest" description="Disordered" evidence="5">
    <location>
        <begin position="472"/>
        <end position="723"/>
    </location>
</feature>
<feature type="transmembrane region" description="Helical" evidence="6">
    <location>
        <begin position="824"/>
        <end position="847"/>
    </location>
</feature>
<accession>A0ABV1UCP4</accession>
<feature type="compositionally biased region" description="Low complexity" evidence="5">
    <location>
        <begin position="492"/>
        <end position="504"/>
    </location>
</feature>
<keyword evidence="9" id="KW-1185">Reference proteome</keyword>
<feature type="compositionally biased region" description="Gly residues" evidence="5">
    <location>
        <begin position="541"/>
        <end position="551"/>
    </location>
</feature>
<dbReference type="InterPro" id="IPR003593">
    <property type="entry name" value="AAA+_ATPase"/>
</dbReference>
<feature type="compositionally biased region" description="Low complexity" evidence="5">
    <location>
        <begin position="331"/>
        <end position="343"/>
    </location>
</feature>
<keyword evidence="6" id="KW-0812">Transmembrane</keyword>
<comment type="caution">
    <text evidence="8">The sequence shown here is derived from an EMBL/GenBank/DDBJ whole genome shotgun (WGS) entry which is preliminary data.</text>
</comment>
<feature type="compositionally biased region" description="Polar residues" evidence="5">
    <location>
        <begin position="687"/>
        <end position="696"/>
    </location>
</feature>
<keyword evidence="6" id="KW-0472">Membrane</keyword>
<dbReference type="Proteomes" id="UP001470023">
    <property type="component" value="Unassembled WGS sequence"/>
</dbReference>
<organism evidence="8 9">
    <name type="scientific">Streptomyces sp. 900105245</name>
    <dbReference type="NCBI Taxonomy" id="3154379"/>
    <lineage>
        <taxon>Bacteria</taxon>
        <taxon>Bacillati</taxon>
        <taxon>Actinomycetota</taxon>
        <taxon>Actinomycetes</taxon>
        <taxon>Kitasatosporales</taxon>
        <taxon>Streptomycetaceae</taxon>
        <taxon>Streptomyces</taxon>
    </lineage>
</organism>
<dbReference type="SMART" id="SM00382">
    <property type="entry name" value="AAA"/>
    <property type="match status" value="1"/>
</dbReference>
<dbReference type="PANTHER" id="PTHR43335">
    <property type="entry name" value="ABC TRANSPORTER, ATP-BINDING PROTEIN"/>
    <property type="match status" value="1"/>
</dbReference>
<feature type="compositionally biased region" description="Polar residues" evidence="5">
    <location>
        <begin position="664"/>
        <end position="675"/>
    </location>
</feature>
<feature type="transmembrane region" description="Helical" evidence="6">
    <location>
        <begin position="738"/>
        <end position="762"/>
    </location>
</feature>
<protein>
    <submittedName>
        <fullName evidence="8">ATP-binding cassette domain-containing protein</fullName>
    </submittedName>
</protein>
<feature type="transmembrane region" description="Helical" evidence="6">
    <location>
        <begin position="859"/>
        <end position="883"/>
    </location>
</feature>
<keyword evidence="4 8" id="KW-0067">ATP-binding</keyword>
<keyword evidence="3" id="KW-0547">Nucleotide-binding</keyword>
<dbReference type="Pfam" id="PF00005">
    <property type="entry name" value="ABC_tran"/>
    <property type="match status" value="1"/>
</dbReference>
<evidence type="ECO:0000256" key="6">
    <source>
        <dbReference type="SAM" id="Phobius"/>
    </source>
</evidence>